<dbReference type="Proteomes" id="UP000754883">
    <property type="component" value="Unassembled WGS sequence"/>
</dbReference>
<reference evidence="3" key="1">
    <citation type="submission" date="2021-10" db="EMBL/GenBank/DDBJ databases">
        <authorList>
            <person name="Piombo E."/>
        </authorList>
    </citation>
    <scope>NUCLEOTIDE SEQUENCE</scope>
</reference>
<protein>
    <submittedName>
        <fullName evidence="3">Uncharacterized protein</fullName>
    </submittedName>
</protein>
<name>A0A9N9XYD8_9HYPO</name>
<comment type="caution">
    <text evidence="3">The sequence shown here is derived from an EMBL/GenBank/DDBJ whole genome shotgun (WGS) entry which is preliminary data.</text>
</comment>
<dbReference type="OrthoDB" id="5386330at2759"/>
<dbReference type="EMBL" id="CABFNO020001300">
    <property type="protein sequence ID" value="CAG9978443.1"/>
    <property type="molecule type" value="Genomic_DNA"/>
</dbReference>
<accession>A0A9N9XYD8</accession>
<comment type="subcellular location">
    <subcellularLocation>
        <location evidence="1">Nucleus</location>
    </subcellularLocation>
</comment>
<evidence type="ECO:0000313" key="3">
    <source>
        <dbReference type="EMBL" id="CAG9978443.1"/>
    </source>
</evidence>
<keyword evidence="4" id="KW-1185">Reference proteome</keyword>
<dbReference type="InterPro" id="IPR021858">
    <property type="entry name" value="Fun_TF"/>
</dbReference>
<dbReference type="Pfam" id="PF11951">
    <property type="entry name" value="Fungal_trans_2"/>
    <property type="match status" value="2"/>
</dbReference>
<evidence type="ECO:0000313" key="4">
    <source>
        <dbReference type="Proteomes" id="UP000754883"/>
    </source>
</evidence>
<dbReference type="GO" id="GO:0005634">
    <property type="term" value="C:nucleus"/>
    <property type="evidence" value="ECO:0007669"/>
    <property type="project" value="UniProtKB-SubCell"/>
</dbReference>
<dbReference type="PANTHER" id="PTHR37534">
    <property type="entry name" value="TRANSCRIPTIONAL ACTIVATOR PROTEIN UGA3"/>
    <property type="match status" value="1"/>
</dbReference>
<organism evidence="3 4">
    <name type="scientific">Clonostachys byssicola</name>
    <dbReference type="NCBI Taxonomy" id="160290"/>
    <lineage>
        <taxon>Eukaryota</taxon>
        <taxon>Fungi</taxon>
        <taxon>Dikarya</taxon>
        <taxon>Ascomycota</taxon>
        <taxon>Pezizomycotina</taxon>
        <taxon>Sordariomycetes</taxon>
        <taxon>Hypocreomycetidae</taxon>
        <taxon>Hypocreales</taxon>
        <taxon>Bionectriaceae</taxon>
        <taxon>Clonostachys</taxon>
    </lineage>
</organism>
<sequence>MMILDGPHNGWRYLILPMARTDSLVRDAVLAVSCFHLCLSSIKTRSPSIEDAMSQWQLPGPGLNPRHLYTRAVKGLHSRQLTSWDRASQFPVLVTIMVLLTSSMVTGDQDFPILFRMLQSAFDAVGGEQGLGQGDLAAFLVRQIHKLSVYAAPLISEENGLQTMQSPVRMMQVFECLNYCAQQQPKHQHVITTAISIIHQAREIYLSQTPHHPQRLSEDPFAPARSVARVQAFIDTLESFPQDHTGEQVLLWASFVAASDCTIDAHKDYFESFFRRHHARNGFMNLLKAVDFLRRIWGRELAGKWASLLPEEKLFVM</sequence>
<evidence type="ECO:0000256" key="1">
    <source>
        <dbReference type="ARBA" id="ARBA00004123"/>
    </source>
</evidence>
<dbReference type="AlphaFoldDB" id="A0A9N9XYD8"/>
<dbReference type="PANTHER" id="PTHR37534:SF46">
    <property type="entry name" value="ZN(II)2CYS6 TRANSCRIPTION FACTOR (EUROFUNG)"/>
    <property type="match status" value="1"/>
</dbReference>
<proteinExistence type="predicted"/>
<gene>
    <name evidence="3" type="ORF">CBYS24578_00009192</name>
</gene>
<evidence type="ECO:0000256" key="2">
    <source>
        <dbReference type="ARBA" id="ARBA00023242"/>
    </source>
</evidence>
<keyword evidence="2" id="KW-0539">Nucleus</keyword>